<keyword evidence="2" id="KW-1185">Reference proteome</keyword>
<evidence type="ECO:0000313" key="2">
    <source>
        <dbReference type="Proteomes" id="UP000612456"/>
    </source>
</evidence>
<name>A0A917DR32_9BACL</name>
<dbReference type="EMBL" id="BMHP01000001">
    <property type="protein sequence ID" value="GGD61783.1"/>
    <property type="molecule type" value="Genomic_DNA"/>
</dbReference>
<accession>A0A917DR32</accession>
<gene>
    <name evidence="1" type="ORF">GCM10010911_19620</name>
</gene>
<dbReference type="Proteomes" id="UP000612456">
    <property type="component" value="Unassembled WGS sequence"/>
</dbReference>
<comment type="caution">
    <text evidence="1">The sequence shown here is derived from an EMBL/GenBank/DDBJ whole genome shotgun (WGS) entry which is preliminary data.</text>
</comment>
<dbReference type="AlphaFoldDB" id="A0A917DR32"/>
<proteinExistence type="predicted"/>
<reference evidence="1" key="2">
    <citation type="submission" date="2020-09" db="EMBL/GenBank/DDBJ databases">
        <authorList>
            <person name="Sun Q."/>
            <person name="Zhou Y."/>
        </authorList>
    </citation>
    <scope>NUCLEOTIDE SEQUENCE</scope>
    <source>
        <strain evidence="1">CGMCC 1.15178</strain>
    </source>
</reference>
<reference evidence="1" key="1">
    <citation type="journal article" date="2014" name="Int. J. Syst. Evol. Microbiol.">
        <title>Complete genome sequence of Corynebacterium casei LMG S-19264T (=DSM 44701T), isolated from a smear-ripened cheese.</title>
        <authorList>
            <consortium name="US DOE Joint Genome Institute (JGI-PGF)"/>
            <person name="Walter F."/>
            <person name="Albersmeier A."/>
            <person name="Kalinowski J."/>
            <person name="Ruckert C."/>
        </authorList>
    </citation>
    <scope>NUCLEOTIDE SEQUENCE</scope>
    <source>
        <strain evidence="1">CGMCC 1.15178</strain>
    </source>
</reference>
<evidence type="ECO:0000313" key="1">
    <source>
        <dbReference type="EMBL" id="GGD61783.1"/>
    </source>
</evidence>
<sequence>MEVSLQRAAKYFARIFKEFVAYLEKYKQRFTELRNKPIIFLRFMILEQERIQSELK</sequence>
<protein>
    <submittedName>
        <fullName evidence="1">Uncharacterized protein</fullName>
    </submittedName>
</protein>
<organism evidence="1 2">
    <name type="scientific">Paenibacillus nasutitermitis</name>
    <dbReference type="NCBI Taxonomy" id="1652958"/>
    <lineage>
        <taxon>Bacteria</taxon>
        <taxon>Bacillati</taxon>
        <taxon>Bacillota</taxon>
        <taxon>Bacilli</taxon>
        <taxon>Bacillales</taxon>
        <taxon>Paenibacillaceae</taxon>
        <taxon>Paenibacillus</taxon>
    </lineage>
</organism>